<dbReference type="EMBL" id="FNRA01000005">
    <property type="protein sequence ID" value="SEA76987.1"/>
    <property type="molecule type" value="Genomic_DNA"/>
</dbReference>
<protein>
    <submittedName>
        <fullName evidence="1">Uncharacterized protein</fullName>
    </submittedName>
</protein>
<evidence type="ECO:0000313" key="2">
    <source>
        <dbReference type="Proteomes" id="UP000198850"/>
    </source>
</evidence>
<dbReference type="AlphaFoldDB" id="A0A1H4DWK8"/>
<dbReference type="STRING" id="425514.SAMN05443550_105132"/>
<dbReference type="Proteomes" id="UP000198850">
    <property type="component" value="Unassembled WGS sequence"/>
</dbReference>
<organism evidence="1 2">
    <name type="scientific">Pedobacter hartonius</name>
    <dbReference type="NCBI Taxonomy" id="425514"/>
    <lineage>
        <taxon>Bacteria</taxon>
        <taxon>Pseudomonadati</taxon>
        <taxon>Bacteroidota</taxon>
        <taxon>Sphingobacteriia</taxon>
        <taxon>Sphingobacteriales</taxon>
        <taxon>Sphingobacteriaceae</taxon>
        <taxon>Pedobacter</taxon>
    </lineage>
</organism>
<name>A0A1H4DWK8_9SPHI</name>
<accession>A0A1H4DWK8</accession>
<evidence type="ECO:0000313" key="1">
    <source>
        <dbReference type="EMBL" id="SEA76987.1"/>
    </source>
</evidence>
<sequence length="67" mass="7508">MLKGFFARYNNFTSMSRNRSNTVNKGKEKSSVNPLVKMMADKRCIIDAIQDGKDLSTLKGIKIVSPI</sequence>
<proteinExistence type="predicted"/>
<reference evidence="1 2" key="1">
    <citation type="submission" date="2016-10" db="EMBL/GenBank/DDBJ databases">
        <authorList>
            <person name="de Groot N.N."/>
        </authorList>
    </citation>
    <scope>NUCLEOTIDE SEQUENCE [LARGE SCALE GENOMIC DNA]</scope>
    <source>
        <strain evidence="1 2">DSM 19033</strain>
    </source>
</reference>
<gene>
    <name evidence="1" type="ORF">SAMN05443550_105132</name>
</gene>
<keyword evidence="2" id="KW-1185">Reference proteome</keyword>